<keyword evidence="3" id="KW-1185">Reference proteome</keyword>
<evidence type="ECO:0000313" key="2">
    <source>
        <dbReference type="EMBL" id="OTF97268.1"/>
    </source>
</evidence>
<reference evidence="1 3" key="1">
    <citation type="journal article" date="2017" name="Nature">
        <title>The sunflower genome provides insights into oil metabolism, flowering and Asterid evolution.</title>
        <authorList>
            <person name="Badouin H."/>
            <person name="Gouzy J."/>
            <person name="Grassa C.J."/>
            <person name="Murat F."/>
            <person name="Staton S.E."/>
            <person name="Cottret L."/>
            <person name="Lelandais-Briere C."/>
            <person name="Owens G.L."/>
            <person name="Carrere S."/>
            <person name="Mayjonade B."/>
            <person name="Legrand L."/>
            <person name="Gill N."/>
            <person name="Kane N.C."/>
            <person name="Bowers J.E."/>
            <person name="Hubner S."/>
            <person name="Bellec A."/>
            <person name="Berard A."/>
            <person name="Berges H."/>
            <person name="Blanchet N."/>
            <person name="Boniface M.C."/>
            <person name="Brunel D."/>
            <person name="Catrice O."/>
            <person name="Chaidir N."/>
            <person name="Claudel C."/>
            <person name="Donnadieu C."/>
            <person name="Faraut T."/>
            <person name="Fievet G."/>
            <person name="Helmstetter N."/>
            <person name="King M."/>
            <person name="Knapp S.J."/>
            <person name="Lai Z."/>
            <person name="Le Paslier M.C."/>
            <person name="Lippi Y."/>
            <person name="Lorenzon L."/>
            <person name="Mandel J.R."/>
            <person name="Marage G."/>
            <person name="Marchand G."/>
            <person name="Marquand E."/>
            <person name="Bret-Mestries E."/>
            <person name="Morien E."/>
            <person name="Nambeesan S."/>
            <person name="Nguyen T."/>
            <person name="Pegot-Espagnet P."/>
            <person name="Pouilly N."/>
            <person name="Raftis F."/>
            <person name="Sallet E."/>
            <person name="Schiex T."/>
            <person name="Thomas J."/>
            <person name="Vandecasteele C."/>
            <person name="Vares D."/>
            <person name="Vear F."/>
            <person name="Vautrin S."/>
            <person name="Crespi M."/>
            <person name="Mangin B."/>
            <person name="Burke J.M."/>
            <person name="Salse J."/>
            <person name="Munos S."/>
            <person name="Vincourt P."/>
            <person name="Rieseberg L.H."/>
            <person name="Langlade N.B."/>
        </authorList>
    </citation>
    <scope>NUCLEOTIDE SEQUENCE [LARGE SCALE GENOMIC DNA]</scope>
    <source>
        <strain evidence="3">cv. SF193</strain>
        <tissue evidence="1">Leaves</tissue>
    </source>
</reference>
<reference evidence="2" key="2">
    <citation type="submission" date="2017-02" db="EMBL/GenBank/DDBJ databases">
        <title>Sunflower complete genome.</title>
        <authorList>
            <person name="Langlade N."/>
            <person name="Munos S."/>
        </authorList>
    </citation>
    <scope>NUCLEOTIDE SEQUENCE [LARGE SCALE GENOMIC DNA]</scope>
    <source>
        <tissue evidence="2">Leaves</tissue>
    </source>
</reference>
<evidence type="ECO:0000313" key="1">
    <source>
        <dbReference type="EMBL" id="KAF5767675.1"/>
    </source>
</evidence>
<accession>A0A251SF51</accession>
<dbReference type="Gramene" id="mRNA:HanXRQr2_Chr14g0627161">
    <property type="protein sequence ID" value="CDS:HanXRQr2_Chr14g0627161.1"/>
    <property type="gene ID" value="HanXRQr2_Chr14g0627161"/>
</dbReference>
<dbReference type="OrthoDB" id="10436555at2759"/>
<dbReference type="EMBL" id="MNCJ02000329">
    <property type="protein sequence ID" value="KAF5767675.1"/>
    <property type="molecule type" value="Genomic_DNA"/>
</dbReference>
<reference evidence="1" key="3">
    <citation type="submission" date="2020-06" db="EMBL/GenBank/DDBJ databases">
        <title>Helianthus annuus Genome sequencing and assembly Release 2.</title>
        <authorList>
            <person name="Gouzy J."/>
            <person name="Langlade N."/>
            <person name="Munos S."/>
        </authorList>
    </citation>
    <scope>NUCLEOTIDE SEQUENCE</scope>
    <source>
        <tissue evidence="1">Leaves</tissue>
    </source>
</reference>
<dbReference type="InParanoid" id="A0A251SF51"/>
<sequence length="203" mass="23320">MVGEKRARDDDDTALKFTPGLTLSQHPPALRKDLFLKKLKSIIIGKSLHPTEFEGYTIRERFERMGWEQLLNLSCDRIYERVVIQWVSSLSRSGDDLTGIVDGKSYTITPVIIRDVLGVDTRKDFPYARFKEADFQTTSDENKRRCAEACKTVFGVEESRVCEKSNMTPLVQILWQIGVCTFHPPHEEASGSEIYLLHRRLLI</sequence>
<dbReference type="Proteomes" id="UP000215914">
    <property type="component" value="Chromosome 14"/>
</dbReference>
<dbReference type="EMBL" id="CM007903">
    <property type="protein sequence ID" value="OTF97268.1"/>
    <property type="molecule type" value="Genomic_DNA"/>
</dbReference>
<proteinExistence type="predicted"/>
<protein>
    <submittedName>
        <fullName evidence="2">Uncharacterized protein</fullName>
    </submittedName>
</protein>
<name>A0A251SF51_HELAN</name>
<organism evidence="2 3">
    <name type="scientific">Helianthus annuus</name>
    <name type="common">Common sunflower</name>
    <dbReference type="NCBI Taxonomy" id="4232"/>
    <lineage>
        <taxon>Eukaryota</taxon>
        <taxon>Viridiplantae</taxon>
        <taxon>Streptophyta</taxon>
        <taxon>Embryophyta</taxon>
        <taxon>Tracheophyta</taxon>
        <taxon>Spermatophyta</taxon>
        <taxon>Magnoliopsida</taxon>
        <taxon>eudicotyledons</taxon>
        <taxon>Gunneridae</taxon>
        <taxon>Pentapetalae</taxon>
        <taxon>asterids</taxon>
        <taxon>campanulids</taxon>
        <taxon>Asterales</taxon>
        <taxon>Asteraceae</taxon>
        <taxon>Asteroideae</taxon>
        <taxon>Heliantheae alliance</taxon>
        <taxon>Heliantheae</taxon>
        <taxon>Helianthus</taxon>
    </lineage>
</organism>
<evidence type="ECO:0000313" key="3">
    <source>
        <dbReference type="Proteomes" id="UP000215914"/>
    </source>
</evidence>
<gene>
    <name evidence="2" type="ORF">HannXRQ_Chr14g0432761</name>
    <name evidence="1" type="ORF">HanXRQr2_Chr14g0627161</name>
</gene>
<dbReference type="AlphaFoldDB" id="A0A251SF51"/>